<feature type="compositionally biased region" description="Basic and acidic residues" evidence="1">
    <location>
        <begin position="17"/>
        <end position="27"/>
    </location>
</feature>
<comment type="caution">
    <text evidence="2">The sequence shown here is derived from an EMBL/GenBank/DDBJ whole genome shotgun (WGS) entry which is preliminary data.</text>
</comment>
<dbReference type="RefSeq" id="WP_165397454.1">
    <property type="nucleotide sequence ID" value="NZ_SHKM01000001.1"/>
</dbReference>
<dbReference type="Gene3D" id="3.30.1460.40">
    <property type="entry name" value="[NiFe]-hydrogenase assembly chaperone, HybE"/>
    <property type="match status" value="1"/>
</dbReference>
<evidence type="ECO:0000313" key="3">
    <source>
        <dbReference type="Proteomes" id="UP000292136"/>
    </source>
</evidence>
<keyword evidence="3" id="KW-1185">Reference proteome</keyword>
<proteinExistence type="predicted"/>
<accession>A0ABY0IV07</accession>
<dbReference type="Pfam" id="PF11939">
    <property type="entry name" value="NiFe-hyd_HybE"/>
    <property type="match status" value="1"/>
</dbReference>
<dbReference type="Proteomes" id="UP000292136">
    <property type="component" value="Unassembled WGS sequence"/>
</dbReference>
<name>A0ABY0IV07_9RHOO</name>
<dbReference type="InterPro" id="IPR038530">
    <property type="entry name" value="NiFe-hyd_HybE_sf"/>
</dbReference>
<dbReference type="NCBIfam" id="TIGR03993">
    <property type="entry name" value="hydrog_HybE"/>
    <property type="match status" value="1"/>
</dbReference>
<organism evidence="2 3">
    <name type="scientific">Azospira oryzae</name>
    <dbReference type="NCBI Taxonomy" id="146939"/>
    <lineage>
        <taxon>Bacteria</taxon>
        <taxon>Pseudomonadati</taxon>
        <taxon>Pseudomonadota</taxon>
        <taxon>Betaproteobacteria</taxon>
        <taxon>Rhodocyclales</taxon>
        <taxon>Rhodocyclaceae</taxon>
        <taxon>Azospira</taxon>
    </lineage>
</organism>
<evidence type="ECO:0000313" key="2">
    <source>
        <dbReference type="EMBL" id="RZT90209.1"/>
    </source>
</evidence>
<gene>
    <name evidence="2" type="ORF">EV678_1020</name>
</gene>
<evidence type="ECO:0000256" key="1">
    <source>
        <dbReference type="SAM" id="MobiDB-lite"/>
    </source>
</evidence>
<protein>
    <submittedName>
        <fullName evidence="2">[NiFe] hydrogenase assembly HybE family chaperone</fullName>
    </submittedName>
</protein>
<reference evidence="2 3" key="1">
    <citation type="submission" date="2019-02" db="EMBL/GenBank/DDBJ databases">
        <title>Genomic Encyclopedia of Type Strains, Phase IV (KMG-IV): sequencing the most valuable type-strain genomes for metagenomic binning, comparative biology and taxonomic classification.</title>
        <authorList>
            <person name="Goeker M."/>
        </authorList>
    </citation>
    <scope>NUCLEOTIDE SEQUENCE [LARGE SCALE GENOMIC DNA]</scope>
    <source>
        <strain evidence="2 3">DSM 21223</strain>
    </source>
</reference>
<feature type="region of interest" description="Disordered" evidence="1">
    <location>
        <begin position="1"/>
        <end position="27"/>
    </location>
</feature>
<sequence length="205" mass="21537">MSSFRPRVPAWTPPPAREGKPWADDPAPRLEEHFRRVRQGTMAGMPFLNEALAVAALPFARVQGDWVGIVLTPWFLHVYLLPGGGELWQDLAQGLRRQVQLPAGTMDFIGDEDEALGPLQYCVLLAPVPQFSSQDEALAAAREALGALLTPPPAEVASTPAATVGNEAGAPAATAAGTAAAAATAESAAVNDGRRGFLRGILGRP</sequence>
<dbReference type="EMBL" id="SHKM01000001">
    <property type="protein sequence ID" value="RZT90209.1"/>
    <property type="molecule type" value="Genomic_DNA"/>
</dbReference>
<dbReference type="InterPro" id="IPR023994">
    <property type="entry name" value="NiFe-hyd_HybE"/>
</dbReference>